<feature type="domain" description="Methyl-accepting transducer" evidence="4">
    <location>
        <begin position="395"/>
        <end position="583"/>
    </location>
</feature>
<protein>
    <submittedName>
        <fullName evidence="7">Methyl-accepting chemotaxis protein</fullName>
    </submittedName>
</protein>
<keyword evidence="1" id="KW-0808">Transferase</keyword>
<dbReference type="PROSITE" id="PS50111">
    <property type="entry name" value="CHEMOTAXIS_TRANSDUC_2"/>
    <property type="match status" value="1"/>
</dbReference>
<dbReference type="GO" id="GO:0006935">
    <property type="term" value="P:chemotaxis"/>
    <property type="evidence" value="ECO:0007669"/>
    <property type="project" value="InterPro"/>
</dbReference>
<dbReference type="InterPro" id="IPR004089">
    <property type="entry name" value="MCPsignal_dom"/>
</dbReference>
<dbReference type="PANTHER" id="PTHR24422:SF10">
    <property type="entry name" value="CHEMOTAXIS PROTEIN METHYLTRANSFERASE 2"/>
    <property type="match status" value="1"/>
</dbReference>
<organism evidence="7 8">
    <name type="scientific">Pseudomonas matsuisoli</name>
    <dbReference type="NCBI Taxonomy" id="1515666"/>
    <lineage>
        <taxon>Bacteria</taxon>
        <taxon>Pseudomonadati</taxon>
        <taxon>Pseudomonadota</taxon>
        <taxon>Gammaproteobacteria</taxon>
        <taxon>Pseudomonadales</taxon>
        <taxon>Pseudomonadaceae</taxon>
        <taxon>Pseudomonas</taxon>
    </lineage>
</organism>
<gene>
    <name evidence="7" type="ORF">GCM10009304_22230</name>
</gene>
<feature type="domain" description="PAC" evidence="6">
    <location>
        <begin position="335"/>
        <end position="389"/>
    </location>
</feature>
<dbReference type="SUPFAM" id="SSF55785">
    <property type="entry name" value="PYP-like sensor domain (PAS domain)"/>
    <property type="match status" value="3"/>
</dbReference>
<evidence type="ECO:0000259" key="5">
    <source>
        <dbReference type="PROSITE" id="PS50112"/>
    </source>
</evidence>
<evidence type="ECO:0000256" key="1">
    <source>
        <dbReference type="ARBA" id="ARBA00022777"/>
    </source>
</evidence>
<dbReference type="PROSITE" id="PS50113">
    <property type="entry name" value="PAC"/>
    <property type="match status" value="3"/>
</dbReference>
<dbReference type="SUPFAM" id="SSF58104">
    <property type="entry name" value="Methyl-accepting chemotaxis protein (MCP) signaling domain"/>
    <property type="match status" value="1"/>
</dbReference>
<keyword evidence="2 3" id="KW-0807">Transducer</keyword>
<dbReference type="InterPro" id="IPR004090">
    <property type="entry name" value="Chemotax_Me-accpt_rcpt"/>
</dbReference>
<comment type="caution">
    <text evidence="7">The sequence shown here is derived from an EMBL/GenBank/DDBJ whole genome shotgun (WGS) entry which is preliminary data.</text>
</comment>
<dbReference type="GO" id="GO:0016020">
    <property type="term" value="C:membrane"/>
    <property type="evidence" value="ECO:0007669"/>
    <property type="project" value="InterPro"/>
</dbReference>
<dbReference type="SMART" id="SM00283">
    <property type="entry name" value="MA"/>
    <property type="match status" value="1"/>
</dbReference>
<evidence type="ECO:0000256" key="2">
    <source>
        <dbReference type="ARBA" id="ARBA00023224"/>
    </source>
</evidence>
<evidence type="ECO:0000256" key="3">
    <source>
        <dbReference type="PROSITE-ProRule" id="PRU00284"/>
    </source>
</evidence>
<proteinExistence type="predicted"/>
<accession>A0A917PW21</accession>
<dbReference type="PRINTS" id="PR00260">
    <property type="entry name" value="CHEMTRNSDUCR"/>
</dbReference>
<dbReference type="GO" id="GO:0007165">
    <property type="term" value="P:signal transduction"/>
    <property type="evidence" value="ECO:0007669"/>
    <property type="project" value="UniProtKB-KW"/>
</dbReference>
<dbReference type="GO" id="GO:0016301">
    <property type="term" value="F:kinase activity"/>
    <property type="evidence" value="ECO:0007669"/>
    <property type="project" value="UniProtKB-KW"/>
</dbReference>
<dbReference type="InterPro" id="IPR000700">
    <property type="entry name" value="PAS-assoc_C"/>
</dbReference>
<dbReference type="Pfam" id="PF08448">
    <property type="entry name" value="PAS_4"/>
    <property type="match status" value="1"/>
</dbReference>
<evidence type="ECO:0000313" key="7">
    <source>
        <dbReference type="EMBL" id="GGJ95876.1"/>
    </source>
</evidence>
<dbReference type="CDD" id="cd00130">
    <property type="entry name" value="PAS"/>
    <property type="match status" value="3"/>
</dbReference>
<reference evidence="7" key="2">
    <citation type="submission" date="2020-09" db="EMBL/GenBank/DDBJ databases">
        <authorList>
            <person name="Sun Q."/>
            <person name="Ohkuma M."/>
        </authorList>
    </citation>
    <scope>NUCLEOTIDE SEQUENCE</scope>
    <source>
        <strain evidence="7">JCM 30078</strain>
    </source>
</reference>
<feature type="domain" description="PAC" evidence="6">
    <location>
        <begin position="93"/>
        <end position="145"/>
    </location>
</feature>
<dbReference type="CDD" id="cd11386">
    <property type="entry name" value="MCP_signal"/>
    <property type="match status" value="1"/>
</dbReference>
<dbReference type="Gene3D" id="3.30.450.20">
    <property type="entry name" value="PAS domain"/>
    <property type="match status" value="3"/>
</dbReference>
<dbReference type="PROSITE" id="PS50112">
    <property type="entry name" value="PAS"/>
    <property type="match status" value="2"/>
</dbReference>
<dbReference type="Gene3D" id="1.10.287.950">
    <property type="entry name" value="Methyl-accepting chemotaxis protein"/>
    <property type="match status" value="1"/>
</dbReference>
<evidence type="ECO:0000259" key="6">
    <source>
        <dbReference type="PROSITE" id="PS50113"/>
    </source>
</evidence>
<dbReference type="InterPro" id="IPR050903">
    <property type="entry name" value="Bact_Chemotaxis_MeTrfase"/>
</dbReference>
<dbReference type="Proteomes" id="UP000635983">
    <property type="component" value="Unassembled WGS sequence"/>
</dbReference>
<feature type="domain" description="PAC" evidence="6">
    <location>
        <begin position="215"/>
        <end position="267"/>
    </location>
</feature>
<dbReference type="Pfam" id="PF08447">
    <property type="entry name" value="PAS_3"/>
    <property type="match status" value="2"/>
</dbReference>
<keyword evidence="8" id="KW-1185">Reference proteome</keyword>
<dbReference type="PANTHER" id="PTHR24422">
    <property type="entry name" value="CHEMOTAXIS PROTEIN METHYLTRANSFERASE"/>
    <property type="match status" value="1"/>
</dbReference>
<evidence type="ECO:0000313" key="8">
    <source>
        <dbReference type="Proteomes" id="UP000635983"/>
    </source>
</evidence>
<name>A0A917PW21_9PSED</name>
<dbReference type="InterPro" id="IPR035965">
    <property type="entry name" value="PAS-like_dom_sf"/>
</dbReference>
<keyword evidence="1" id="KW-0418">Kinase</keyword>
<sequence length="583" mass="65132">MSLANETAVAEDHNGEYELDVHSLWHAVHRSQALIEFDLSGHVLDANANFLACIGYTLDEIRGQHHRMFCLEDYAASREYREFWERLAKGEVDSGEYQRVGRDGKEIWLQASYNPILDMRGKPVKVVKFATDITEARQRNADYAGKIAAIDRSQAMIEFDLQGHILNANENFLAAMGYQLEDIIGRHHRLFCPDDYAASRDYRDFWEKLSRGEFDAGEYKRLGKGGREVWIQASYNPIFNACGKPYKVVKVATDITEERKRNAEFKGKVDAIGRAQAVIEFDMSGNILNANENFLKVTGYRLDEILGQHHRVFCTESYVRGTEYRDFWNRLAKGEFFSGRFMRLSKYGQHIWIQATYNPIFDADGQPYKVVKFATDITAQVELEQAIEAKSKAMSEAVASLSAAIARVAENTREANQLAQLTREEAERGSKTLVRANESMNAIGQSAESIQDIIQVISDIAGQTNMLAFNAAIEAARAGEHGLGFSVVADEVRKLAEKSSAATKEINKLILETVKRIQSGNEISREAGNAFEQIVEGVVHTTGAIDHINTATDAQVSAADAVATLIHELQTIKESNAVEKGLA</sequence>
<dbReference type="InterPro" id="IPR013655">
    <property type="entry name" value="PAS_fold_3"/>
</dbReference>
<dbReference type="InterPro" id="IPR001610">
    <property type="entry name" value="PAC"/>
</dbReference>
<evidence type="ECO:0000259" key="4">
    <source>
        <dbReference type="PROSITE" id="PS50111"/>
    </source>
</evidence>
<dbReference type="NCBIfam" id="TIGR00229">
    <property type="entry name" value="sensory_box"/>
    <property type="match status" value="3"/>
</dbReference>
<dbReference type="InterPro" id="IPR013656">
    <property type="entry name" value="PAS_4"/>
</dbReference>
<dbReference type="InterPro" id="IPR000014">
    <property type="entry name" value="PAS"/>
</dbReference>
<dbReference type="GO" id="GO:0004888">
    <property type="term" value="F:transmembrane signaling receptor activity"/>
    <property type="evidence" value="ECO:0007669"/>
    <property type="project" value="InterPro"/>
</dbReference>
<dbReference type="SMART" id="SM00086">
    <property type="entry name" value="PAC"/>
    <property type="match status" value="3"/>
</dbReference>
<feature type="domain" description="PAS" evidence="5">
    <location>
        <begin position="278"/>
        <end position="308"/>
    </location>
</feature>
<reference evidence="7" key="1">
    <citation type="journal article" date="2014" name="Int. J. Syst. Evol. Microbiol.">
        <title>Complete genome sequence of Corynebacterium casei LMG S-19264T (=DSM 44701T), isolated from a smear-ripened cheese.</title>
        <authorList>
            <consortium name="US DOE Joint Genome Institute (JGI-PGF)"/>
            <person name="Walter F."/>
            <person name="Albersmeier A."/>
            <person name="Kalinowski J."/>
            <person name="Ruckert C."/>
        </authorList>
    </citation>
    <scope>NUCLEOTIDE SEQUENCE</scope>
    <source>
        <strain evidence="7">JCM 30078</strain>
    </source>
</reference>
<dbReference type="AlphaFoldDB" id="A0A917PW21"/>
<dbReference type="EMBL" id="BMPO01000004">
    <property type="protein sequence ID" value="GGJ95876.1"/>
    <property type="molecule type" value="Genomic_DNA"/>
</dbReference>
<feature type="domain" description="PAS" evidence="5">
    <location>
        <begin position="156"/>
        <end position="212"/>
    </location>
</feature>
<dbReference type="Pfam" id="PF00015">
    <property type="entry name" value="MCPsignal"/>
    <property type="match status" value="1"/>
</dbReference>